<evidence type="ECO:0008006" key="3">
    <source>
        <dbReference type="Google" id="ProtNLM"/>
    </source>
</evidence>
<evidence type="ECO:0000313" key="1">
    <source>
        <dbReference type="EMBL" id="KYN15518.1"/>
    </source>
</evidence>
<sequence>MKKNRILKKQNISSIEVIPKLVNFRKLRQANVILHGKSAGFPAQKFQRELQGLFAESVKRDDFKRSKKVVQHIKDNWREYGPFVIAEWNISDCQEYYDYMSLVGTFASELECTVATKLHRMNLSIYRELPGRYELKLVFHNRVNVNYETARLLFTGCSESGHYDVLLPDSILHSYAAIVGLTFSCSFSLCLGPIPVTLLHSDFNLVVISLTDLKSLSTQITEHPPLANSSARDSPKVDETPAIYYRKHLSIKKELFYIFKTIEF</sequence>
<dbReference type="Gene3D" id="3.90.70.80">
    <property type="match status" value="1"/>
</dbReference>
<dbReference type="STRING" id="471704.A0A151J1B2"/>
<organism evidence="1 2">
    <name type="scientific">Trachymyrmex cornetzi</name>
    <dbReference type="NCBI Taxonomy" id="471704"/>
    <lineage>
        <taxon>Eukaryota</taxon>
        <taxon>Metazoa</taxon>
        <taxon>Ecdysozoa</taxon>
        <taxon>Arthropoda</taxon>
        <taxon>Hexapoda</taxon>
        <taxon>Insecta</taxon>
        <taxon>Pterygota</taxon>
        <taxon>Neoptera</taxon>
        <taxon>Endopterygota</taxon>
        <taxon>Hymenoptera</taxon>
        <taxon>Apocrita</taxon>
        <taxon>Aculeata</taxon>
        <taxon>Formicoidea</taxon>
        <taxon>Formicidae</taxon>
        <taxon>Myrmicinae</taxon>
        <taxon>Trachymyrmex</taxon>
    </lineage>
</organism>
<proteinExistence type="predicted"/>
<gene>
    <name evidence="1" type="ORF">ALC57_12303</name>
</gene>
<keyword evidence="2" id="KW-1185">Reference proteome</keyword>
<dbReference type="EMBL" id="KQ980575">
    <property type="protein sequence ID" value="KYN15518.1"/>
    <property type="molecule type" value="Genomic_DNA"/>
</dbReference>
<reference evidence="1 2" key="1">
    <citation type="submission" date="2015-09" db="EMBL/GenBank/DDBJ databases">
        <title>Trachymyrmex cornetzi WGS genome.</title>
        <authorList>
            <person name="Nygaard S."/>
            <person name="Hu H."/>
            <person name="Boomsma J."/>
            <person name="Zhang G."/>
        </authorList>
    </citation>
    <scope>NUCLEOTIDE SEQUENCE [LARGE SCALE GENOMIC DNA]</scope>
    <source>
        <strain evidence="1">Tcor2-1</strain>
        <tissue evidence="1">Whole body</tissue>
    </source>
</reference>
<evidence type="ECO:0000313" key="2">
    <source>
        <dbReference type="Proteomes" id="UP000078492"/>
    </source>
</evidence>
<name>A0A151J1B2_9HYME</name>
<dbReference type="Proteomes" id="UP000078492">
    <property type="component" value="Unassembled WGS sequence"/>
</dbReference>
<accession>A0A151J1B2</accession>
<protein>
    <recommendedName>
        <fullName evidence="3">OTU domain-containing protein</fullName>
    </recommendedName>
</protein>
<dbReference type="AlphaFoldDB" id="A0A151J1B2"/>